<evidence type="ECO:0000313" key="10">
    <source>
        <dbReference type="RefSeq" id="XP_011095769.1"/>
    </source>
</evidence>
<gene>
    <name evidence="10" type="primary">LOC105175121</name>
</gene>
<dbReference type="GO" id="GO:0022857">
    <property type="term" value="F:transmembrane transporter activity"/>
    <property type="evidence" value="ECO:0007669"/>
    <property type="project" value="InterPro"/>
</dbReference>
<keyword evidence="9" id="KW-1185">Reference proteome</keyword>
<dbReference type="GeneID" id="105175121"/>
<keyword evidence="3 7" id="KW-1133">Transmembrane helix</keyword>
<feature type="transmembrane region" description="Helical" evidence="7">
    <location>
        <begin position="267"/>
        <end position="287"/>
    </location>
</feature>
<feature type="transmembrane region" description="Helical" evidence="7">
    <location>
        <begin position="180"/>
        <end position="199"/>
    </location>
</feature>
<sequence length="548" mass="60280">MCHGYQRTSIHSQTASTAAQHRYMADPNPLLYQAGLEEPQAAAPLTEGKRQRPSLDDTIEHCIGDFGWTQILQITLVSFAWFFDAQQIFITIFTDAEPKWSCINSNFSSSCNENSNPCQLPRESWSWDFPASTSIISEWSLECADSIITGLPESAFFSGSLVGGFALASLSDSALGRKNMLVLSILFMSLTGVLTALSTNVWMYAGWRFIAGFCRAPIGACALVLATELVGRKWRENVGIIGFICFTLGFLALPLIAFLLQGYSWRLIYLWTCVPTMFYSIAVFIGVRESPRWLFIKGRKDEFAETLRSIAAPASRSSLTQSFFGRCSEWEEKKQETDIFSALKILMAKGWSCRRLVVVMVVGFGHGIIYYGMPLGLGNLSFDLYLSVTLNALSEFPASLLAFVLIGKLNRKGSVLGLSLLSGVCSVSCVLVRWKALQIGLELMSFLSACTAFDIVSIYTLELFPTCVRNSAVAMARQSLVLGGALGSVLVAVGRKKGLLLSYGVFGMTISICGLFVVCLPETKGRVLCDTMEEEERKNAAFDEIHCV</sequence>
<dbReference type="InterPro" id="IPR020846">
    <property type="entry name" value="MFS_dom"/>
</dbReference>
<feature type="transmembrane region" description="Helical" evidence="7">
    <location>
        <begin position="500"/>
        <end position="520"/>
    </location>
</feature>
<dbReference type="Pfam" id="PF00083">
    <property type="entry name" value="Sugar_tr"/>
    <property type="match status" value="1"/>
</dbReference>
<protein>
    <submittedName>
        <fullName evidence="10">Organic cation/carnitine transporter 3-like</fullName>
    </submittedName>
</protein>
<evidence type="ECO:0000256" key="7">
    <source>
        <dbReference type="SAM" id="Phobius"/>
    </source>
</evidence>
<dbReference type="GO" id="GO:0016020">
    <property type="term" value="C:membrane"/>
    <property type="evidence" value="ECO:0007669"/>
    <property type="project" value="UniProtKB-SubCell"/>
</dbReference>
<evidence type="ECO:0000256" key="4">
    <source>
        <dbReference type="ARBA" id="ARBA00023136"/>
    </source>
</evidence>
<keyword evidence="2 7" id="KW-0812">Transmembrane</keyword>
<dbReference type="InterPro" id="IPR036259">
    <property type="entry name" value="MFS_trans_sf"/>
</dbReference>
<dbReference type="PANTHER" id="PTHR24064">
    <property type="entry name" value="SOLUTE CARRIER FAMILY 22 MEMBER"/>
    <property type="match status" value="1"/>
</dbReference>
<feature type="transmembrane region" description="Helical" evidence="7">
    <location>
        <begin position="476"/>
        <end position="494"/>
    </location>
</feature>
<evidence type="ECO:0000256" key="5">
    <source>
        <dbReference type="ARBA" id="ARBA00044504"/>
    </source>
</evidence>
<comment type="catalytic activity">
    <reaction evidence="6">
        <text>phosphate(in) + H(+)(in) = phosphate(out) + H(+)(out)</text>
        <dbReference type="Rhea" id="RHEA:29939"/>
        <dbReference type="ChEBI" id="CHEBI:15378"/>
        <dbReference type="ChEBI" id="CHEBI:43474"/>
    </reaction>
    <physiologicalReaction direction="right-to-left" evidence="6">
        <dbReference type="Rhea" id="RHEA:29941"/>
    </physiologicalReaction>
</comment>
<dbReference type="InParanoid" id="A0A6I9UD03"/>
<evidence type="ECO:0000256" key="6">
    <source>
        <dbReference type="ARBA" id="ARBA00049011"/>
    </source>
</evidence>
<dbReference type="RefSeq" id="XP_011095769.1">
    <property type="nucleotide sequence ID" value="XM_011097467.2"/>
</dbReference>
<dbReference type="Proteomes" id="UP000504604">
    <property type="component" value="Linkage group LG12"/>
</dbReference>
<feature type="transmembrane region" description="Helical" evidence="7">
    <location>
        <begin position="356"/>
        <end position="373"/>
    </location>
</feature>
<accession>A0A6I9UD03</accession>
<evidence type="ECO:0000256" key="3">
    <source>
        <dbReference type="ARBA" id="ARBA00022989"/>
    </source>
</evidence>
<dbReference type="KEGG" id="sind:105175121"/>
<organism evidence="9 10">
    <name type="scientific">Sesamum indicum</name>
    <name type="common">Oriental sesame</name>
    <name type="synonym">Sesamum orientale</name>
    <dbReference type="NCBI Taxonomy" id="4182"/>
    <lineage>
        <taxon>Eukaryota</taxon>
        <taxon>Viridiplantae</taxon>
        <taxon>Streptophyta</taxon>
        <taxon>Embryophyta</taxon>
        <taxon>Tracheophyta</taxon>
        <taxon>Spermatophyta</taxon>
        <taxon>Magnoliopsida</taxon>
        <taxon>eudicotyledons</taxon>
        <taxon>Gunneridae</taxon>
        <taxon>Pentapetalae</taxon>
        <taxon>asterids</taxon>
        <taxon>lamiids</taxon>
        <taxon>Lamiales</taxon>
        <taxon>Pedaliaceae</taxon>
        <taxon>Sesamum</taxon>
    </lineage>
</organism>
<keyword evidence="4 7" id="KW-0472">Membrane</keyword>
<evidence type="ECO:0000313" key="9">
    <source>
        <dbReference type="Proteomes" id="UP000504604"/>
    </source>
</evidence>
<evidence type="ECO:0000256" key="1">
    <source>
        <dbReference type="ARBA" id="ARBA00004141"/>
    </source>
</evidence>
<dbReference type="Gramene" id="SIN_1014198.t">
    <property type="protein sequence ID" value="SIN_1014198.t.cds1"/>
    <property type="gene ID" value="SIN_1014198"/>
</dbReference>
<feature type="transmembrane region" description="Helical" evidence="7">
    <location>
        <begin position="446"/>
        <end position="464"/>
    </location>
</feature>
<dbReference type="Gene3D" id="1.20.1250.20">
    <property type="entry name" value="MFS general substrate transporter like domains"/>
    <property type="match status" value="1"/>
</dbReference>
<feature type="transmembrane region" description="Helical" evidence="7">
    <location>
        <begin position="205"/>
        <end position="226"/>
    </location>
</feature>
<dbReference type="OrthoDB" id="5296287at2759"/>
<comment type="subcellular location">
    <subcellularLocation>
        <location evidence="1">Membrane</location>
        <topology evidence="1">Multi-pass membrane protein</topology>
    </subcellularLocation>
</comment>
<dbReference type="FunCoup" id="A0A6I9UD03">
    <property type="interactions" value="36"/>
</dbReference>
<dbReference type="InterPro" id="IPR005828">
    <property type="entry name" value="MFS_sugar_transport-like"/>
</dbReference>
<comment type="similarity">
    <text evidence="5">Belongs to the major facilitator superfamily. Phosphate:H(+) symporter (TC 2.A.1.9) family.</text>
</comment>
<feature type="domain" description="Major facilitator superfamily (MFS) profile" evidence="8">
    <location>
        <begin position="70"/>
        <end position="525"/>
    </location>
</feature>
<reference evidence="10" key="1">
    <citation type="submission" date="2025-08" db="UniProtKB">
        <authorList>
            <consortium name="RefSeq"/>
        </authorList>
    </citation>
    <scope>IDENTIFICATION</scope>
</reference>
<dbReference type="PROSITE" id="PS50850">
    <property type="entry name" value="MFS"/>
    <property type="match status" value="1"/>
</dbReference>
<proteinExistence type="inferred from homology"/>
<evidence type="ECO:0000259" key="8">
    <source>
        <dbReference type="PROSITE" id="PS50850"/>
    </source>
</evidence>
<name>A0A6I9UD03_SESIN</name>
<feature type="transmembrane region" description="Helical" evidence="7">
    <location>
        <begin position="238"/>
        <end position="261"/>
    </location>
</feature>
<dbReference type="AlphaFoldDB" id="A0A6I9UD03"/>
<dbReference type="SUPFAM" id="SSF103473">
    <property type="entry name" value="MFS general substrate transporter"/>
    <property type="match status" value="1"/>
</dbReference>
<evidence type="ECO:0000256" key="2">
    <source>
        <dbReference type="ARBA" id="ARBA00022692"/>
    </source>
</evidence>
<feature type="transmembrane region" description="Helical" evidence="7">
    <location>
        <begin position="413"/>
        <end position="434"/>
    </location>
</feature>